<evidence type="ECO:0000313" key="2">
    <source>
        <dbReference type="EMBL" id="OGY83950.1"/>
    </source>
</evidence>
<feature type="region of interest" description="Disordered" evidence="1">
    <location>
        <begin position="1"/>
        <end position="20"/>
    </location>
</feature>
<protein>
    <recommendedName>
        <fullName evidence="4">HD/PDEase domain-containing protein</fullName>
    </recommendedName>
</protein>
<gene>
    <name evidence="2" type="ORF">A2898_01590</name>
</gene>
<dbReference type="SUPFAM" id="SSF109604">
    <property type="entry name" value="HD-domain/PDEase-like"/>
    <property type="match status" value="1"/>
</dbReference>
<reference evidence="2 3" key="1">
    <citation type="journal article" date="2016" name="Nat. Commun.">
        <title>Thousands of microbial genomes shed light on interconnected biogeochemical processes in an aquifer system.</title>
        <authorList>
            <person name="Anantharaman K."/>
            <person name="Brown C.T."/>
            <person name="Hug L.A."/>
            <person name="Sharon I."/>
            <person name="Castelle C.J."/>
            <person name="Probst A.J."/>
            <person name="Thomas B.C."/>
            <person name="Singh A."/>
            <person name="Wilkins M.J."/>
            <person name="Karaoz U."/>
            <person name="Brodie E.L."/>
            <person name="Williams K.H."/>
            <person name="Hubbard S.S."/>
            <person name="Banfield J.F."/>
        </authorList>
    </citation>
    <scope>NUCLEOTIDE SEQUENCE [LARGE SCALE GENOMIC DNA]</scope>
</reference>
<evidence type="ECO:0000256" key="1">
    <source>
        <dbReference type="SAM" id="MobiDB-lite"/>
    </source>
</evidence>
<dbReference type="AlphaFoldDB" id="A0A1G2B6S2"/>
<accession>A0A1G2B6S2</accession>
<organism evidence="2 3">
    <name type="scientific">Candidatus Kerfeldbacteria bacterium RIFCSPLOWO2_01_FULL_48_11</name>
    <dbReference type="NCBI Taxonomy" id="1798543"/>
    <lineage>
        <taxon>Bacteria</taxon>
        <taxon>Candidatus Kerfeldiibacteriota</taxon>
    </lineage>
</organism>
<comment type="caution">
    <text evidence="2">The sequence shown here is derived from an EMBL/GenBank/DDBJ whole genome shotgun (WGS) entry which is preliminary data.</text>
</comment>
<proteinExistence type="predicted"/>
<dbReference type="EMBL" id="MHKE01000012">
    <property type="protein sequence ID" value="OGY83950.1"/>
    <property type="molecule type" value="Genomic_DNA"/>
</dbReference>
<evidence type="ECO:0008006" key="4">
    <source>
        <dbReference type="Google" id="ProtNLM"/>
    </source>
</evidence>
<evidence type="ECO:0000313" key="3">
    <source>
        <dbReference type="Proteomes" id="UP000179164"/>
    </source>
</evidence>
<dbReference type="Proteomes" id="UP000179164">
    <property type="component" value="Unassembled WGS sequence"/>
</dbReference>
<name>A0A1G2B6S2_9BACT</name>
<dbReference type="Gene3D" id="1.10.3210.10">
    <property type="entry name" value="Hypothetical protein af1432"/>
    <property type="match status" value="1"/>
</dbReference>
<sequence length="440" mass="50258">MNREHGAGPPEGLGDFEQPKIPKYWPEGLKEQAIKYADIDEEGLLKELAQVLPPVEIERIREVSRELAAMEKDIVKLDQVDRLRLLWQTSGVMDPGFLRDDFTVDPRVGRDSMPAFSHNRYQHSKLIGFYVKAVLSRLGENTVAIKNGVATAWFHDSGHSALAHTGDDFMVKNGVSDHEQRAIGRLKEPETQEFLKKHQLDESQIVDTIQEQGRFGQLQKVMDTLSYTTIDTAMYGNPKYPDSGAGMIADIEGLDPETGGLIVKSTEKWQDLLETRAEMMQRYYRSEEDMLADNAKLQVVRLAPKLDRMAGIEDDRTLRPELVGIYNDFGLWMGIKGFQIVWKDTPFKPKIDRLVQLATGDRSGWDIKKFATREEALTEQESIPPELRDFSFIMEPYTDYTDKTLDVYTRGEKGLERHELRAQKTKLTEEDTMYVVAVPK</sequence>